<sequence length="62" mass="6985">MFEQTSFTGAVHYFPNALSHPFSQYPLPTTVLLGVYCPPISPLYTHFSPILLKGYQHVGYIP</sequence>
<reference evidence="1" key="1">
    <citation type="submission" date="2015-12" db="EMBL/GenBank/DDBJ databases">
        <title>Gene expression during late stages of embryo sac development: a critical building block for successful pollen-pistil interactions.</title>
        <authorList>
            <person name="Liu Y."/>
            <person name="Joly V."/>
            <person name="Sabar M."/>
            <person name="Matton D.P."/>
        </authorList>
    </citation>
    <scope>NUCLEOTIDE SEQUENCE</scope>
</reference>
<evidence type="ECO:0000313" key="1">
    <source>
        <dbReference type="EMBL" id="JAP18326.1"/>
    </source>
</evidence>
<dbReference type="AlphaFoldDB" id="A0A0V0HFS9"/>
<organism evidence="1">
    <name type="scientific">Solanum chacoense</name>
    <name type="common">Chaco potato</name>
    <dbReference type="NCBI Taxonomy" id="4108"/>
    <lineage>
        <taxon>Eukaryota</taxon>
        <taxon>Viridiplantae</taxon>
        <taxon>Streptophyta</taxon>
        <taxon>Embryophyta</taxon>
        <taxon>Tracheophyta</taxon>
        <taxon>Spermatophyta</taxon>
        <taxon>Magnoliopsida</taxon>
        <taxon>eudicotyledons</taxon>
        <taxon>Gunneridae</taxon>
        <taxon>Pentapetalae</taxon>
        <taxon>asterids</taxon>
        <taxon>lamiids</taxon>
        <taxon>Solanales</taxon>
        <taxon>Solanaceae</taxon>
        <taxon>Solanoideae</taxon>
        <taxon>Solaneae</taxon>
        <taxon>Solanum</taxon>
    </lineage>
</organism>
<dbReference type="EMBL" id="GEDG01021415">
    <property type="protein sequence ID" value="JAP18326.1"/>
    <property type="molecule type" value="Transcribed_RNA"/>
</dbReference>
<proteinExistence type="predicted"/>
<protein>
    <submittedName>
        <fullName evidence="1">Putative ovule protein</fullName>
    </submittedName>
</protein>
<accession>A0A0V0HFS9</accession>
<name>A0A0V0HFS9_SOLCH</name>